<dbReference type="InterPro" id="IPR036397">
    <property type="entry name" value="RNaseH_sf"/>
</dbReference>
<dbReference type="InterPro" id="IPR012337">
    <property type="entry name" value="RNaseH-like_sf"/>
</dbReference>
<protein>
    <recommendedName>
        <fullName evidence="1">Integrase catalytic domain-containing protein</fullName>
    </recommendedName>
</protein>
<keyword evidence="3" id="KW-1185">Reference proteome</keyword>
<evidence type="ECO:0000313" key="2">
    <source>
        <dbReference type="EnsemblMetazoa" id="AALFPA23_013908.P20182"/>
    </source>
</evidence>
<dbReference type="Gene3D" id="3.30.420.10">
    <property type="entry name" value="Ribonuclease H-like superfamily/Ribonuclease H"/>
    <property type="match status" value="1"/>
</dbReference>
<dbReference type="Proteomes" id="UP000069940">
    <property type="component" value="Unassembled WGS sequence"/>
</dbReference>
<dbReference type="InterPro" id="IPR001584">
    <property type="entry name" value="Integrase_cat-core"/>
</dbReference>
<proteinExistence type="predicted"/>
<dbReference type="RefSeq" id="XP_062713834.1">
    <property type="nucleotide sequence ID" value="XM_062857850.1"/>
</dbReference>
<evidence type="ECO:0000259" key="1">
    <source>
        <dbReference type="PROSITE" id="PS50994"/>
    </source>
</evidence>
<dbReference type="Pfam" id="PF18701">
    <property type="entry name" value="DUF5641"/>
    <property type="match status" value="1"/>
</dbReference>
<evidence type="ECO:0000313" key="3">
    <source>
        <dbReference type="Proteomes" id="UP000069940"/>
    </source>
</evidence>
<dbReference type="InterPro" id="IPR040676">
    <property type="entry name" value="DUF5641"/>
</dbReference>
<dbReference type="PROSITE" id="PS50994">
    <property type="entry name" value="INTEGRASE"/>
    <property type="match status" value="1"/>
</dbReference>
<dbReference type="GeneID" id="134290673"/>
<dbReference type="PANTHER" id="PTHR47331">
    <property type="entry name" value="PHD-TYPE DOMAIN-CONTAINING PROTEIN"/>
    <property type="match status" value="1"/>
</dbReference>
<dbReference type="SUPFAM" id="SSF53098">
    <property type="entry name" value="Ribonuclease H-like"/>
    <property type="match status" value="1"/>
</dbReference>
<reference evidence="2" key="2">
    <citation type="submission" date="2025-05" db="UniProtKB">
        <authorList>
            <consortium name="EnsemblMetazoa"/>
        </authorList>
    </citation>
    <scope>IDENTIFICATION</scope>
    <source>
        <strain evidence="2">Foshan</strain>
    </source>
</reference>
<dbReference type="PANTHER" id="PTHR47331:SF1">
    <property type="entry name" value="GAG-LIKE PROTEIN"/>
    <property type="match status" value="1"/>
</dbReference>
<reference evidence="3" key="1">
    <citation type="journal article" date="2015" name="Proc. Natl. Acad. Sci. U.S.A.">
        <title>Genome sequence of the Asian Tiger mosquito, Aedes albopictus, reveals insights into its biology, genetics, and evolution.</title>
        <authorList>
            <person name="Chen X.G."/>
            <person name="Jiang X."/>
            <person name="Gu J."/>
            <person name="Xu M."/>
            <person name="Wu Y."/>
            <person name="Deng Y."/>
            <person name="Zhang C."/>
            <person name="Bonizzoni M."/>
            <person name="Dermauw W."/>
            <person name="Vontas J."/>
            <person name="Armbruster P."/>
            <person name="Huang X."/>
            <person name="Yang Y."/>
            <person name="Zhang H."/>
            <person name="He W."/>
            <person name="Peng H."/>
            <person name="Liu Y."/>
            <person name="Wu K."/>
            <person name="Chen J."/>
            <person name="Lirakis M."/>
            <person name="Topalis P."/>
            <person name="Van Leeuwen T."/>
            <person name="Hall A.B."/>
            <person name="Jiang X."/>
            <person name="Thorpe C."/>
            <person name="Mueller R.L."/>
            <person name="Sun C."/>
            <person name="Waterhouse R.M."/>
            <person name="Yan G."/>
            <person name="Tu Z.J."/>
            <person name="Fang X."/>
            <person name="James A.A."/>
        </authorList>
    </citation>
    <scope>NUCLEOTIDE SEQUENCE [LARGE SCALE GENOMIC DNA]</scope>
    <source>
        <strain evidence="3">Foshan</strain>
    </source>
</reference>
<sequence>MGDLPPSRLAAYSRPFSHIGVDYFGPMLVSIGRRTEKRWGVLVTCLTIRAIHLEVAHSLTADSCIMALRNIIARRGVPIAIYSDRGTNFVGASNELKLALETLNQEQIVREFTSSNTTWNFIPPLSPHMGGSWERLIRTVKQNLSRLRPNRLPTDETLRNMLIEVEHIVNSRPLTEIPLEDDQSPVLTPNHFILGSSNGLLPWSCFDDKPATLKMNWRLSQAMANQFWNQWVHDYLPSLTRRTKWFTKVKPIEINDIVVIVDARLPRSCWPKGRVISTKVAADGQVRGATVQTANGILERPAVKLAVLDVGVNGNATQDDLRCIKGGSVNCATSTNDLTTPLTVPTANFNHTHGTVKGSAMR</sequence>
<name>A0ABM1Z0S1_AEDAL</name>
<accession>A0ABM1Z0S1</accession>
<feature type="domain" description="Integrase catalytic" evidence="1">
    <location>
        <begin position="11"/>
        <end position="197"/>
    </location>
</feature>
<organism evidence="2 3">
    <name type="scientific">Aedes albopictus</name>
    <name type="common">Asian tiger mosquito</name>
    <name type="synonym">Stegomyia albopicta</name>
    <dbReference type="NCBI Taxonomy" id="7160"/>
    <lineage>
        <taxon>Eukaryota</taxon>
        <taxon>Metazoa</taxon>
        <taxon>Ecdysozoa</taxon>
        <taxon>Arthropoda</taxon>
        <taxon>Hexapoda</taxon>
        <taxon>Insecta</taxon>
        <taxon>Pterygota</taxon>
        <taxon>Neoptera</taxon>
        <taxon>Endopterygota</taxon>
        <taxon>Diptera</taxon>
        <taxon>Nematocera</taxon>
        <taxon>Culicoidea</taxon>
        <taxon>Culicidae</taxon>
        <taxon>Culicinae</taxon>
        <taxon>Aedini</taxon>
        <taxon>Aedes</taxon>
        <taxon>Stegomyia</taxon>
    </lineage>
</organism>
<dbReference type="EnsemblMetazoa" id="AALFPA23_013908.R20182">
    <property type="protein sequence ID" value="AALFPA23_013908.P20182"/>
    <property type="gene ID" value="AALFPA23_013908"/>
</dbReference>